<sequence length="292" mass="32113">MGVPETFPPLPKEELAMQPATVRYEYDPWLLDDHPLRSHPTECIPGLGTFLSEWCASFQFRWKEILLRTGYFLLACLAAFQCLNLFHSPSTGKGLPRPLVTSRINSREWHVRCTYPHSDPRSNALALSVAAGCDGLRTGAWLHEKELQMGLSNLGPSAIDYLPLRLDSIIAKLESGSSPRSSQISLIKSAGGLNQNDPFRTFMLVLDAGSALPEVFPNLISHLDILRQRGYLSHWDGAEVVQRAVTVVVTGELGSDPDCSGSPYSDVFWSSEEGLIFAEDLANGQLSPICAT</sequence>
<protein>
    <submittedName>
        <fullName evidence="1">Uncharacterized protein</fullName>
    </submittedName>
</protein>
<dbReference type="AlphaFoldDB" id="A0A0F7TD10"/>
<reference evidence="2" key="1">
    <citation type="journal article" date="2015" name="Genome Announc.">
        <title>Draft genome sequence of the fungus Penicillium brasilianum MG11.</title>
        <authorList>
            <person name="Horn F."/>
            <person name="Linde J."/>
            <person name="Mattern D.J."/>
            <person name="Walther G."/>
            <person name="Guthke R."/>
            <person name="Brakhage A.A."/>
            <person name="Valiante V."/>
        </authorList>
    </citation>
    <scope>NUCLEOTIDE SEQUENCE [LARGE SCALE GENOMIC DNA]</scope>
    <source>
        <strain evidence="2">MG11</strain>
    </source>
</reference>
<name>A0A0F7TD10_PENBI</name>
<gene>
    <name evidence="1" type="ORF">PMG11_00071</name>
</gene>
<keyword evidence="2" id="KW-1185">Reference proteome</keyword>
<evidence type="ECO:0000313" key="1">
    <source>
        <dbReference type="EMBL" id="CEJ53727.1"/>
    </source>
</evidence>
<dbReference type="STRING" id="104259.A0A0F7TD10"/>
<accession>A0A0F7TD10</accession>
<organism evidence="1 2">
    <name type="scientific">Penicillium brasilianum</name>
    <dbReference type="NCBI Taxonomy" id="104259"/>
    <lineage>
        <taxon>Eukaryota</taxon>
        <taxon>Fungi</taxon>
        <taxon>Dikarya</taxon>
        <taxon>Ascomycota</taxon>
        <taxon>Pezizomycotina</taxon>
        <taxon>Eurotiomycetes</taxon>
        <taxon>Eurotiomycetidae</taxon>
        <taxon>Eurotiales</taxon>
        <taxon>Aspergillaceae</taxon>
        <taxon>Penicillium</taxon>
    </lineage>
</organism>
<evidence type="ECO:0000313" key="2">
    <source>
        <dbReference type="Proteomes" id="UP000042958"/>
    </source>
</evidence>
<proteinExistence type="predicted"/>
<dbReference type="Proteomes" id="UP000042958">
    <property type="component" value="Unassembled WGS sequence"/>
</dbReference>
<dbReference type="EMBL" id="CDHK01000001">
    <property type="protein sequence ID" value="CEJ53727.1"/>
    <property type="molecule type" value="Genomic_DNA"/>
</dbReference>
<dbReference type="OrthoDB" id="4499526at2759"/>